<evidence type="ECO:0000256" key="3">
    <source>
        <dbReference type="ARBA" id="ARBA00022679"/>
    </source>
</evidence>
<dbReference type="InterPro" id="IPR027266">
    <property type="entry name" value="TrmE/GcvT-like"/>
</dbReference>
<keyword evidence="2 5" id="KW-0032">Aminotransferase</keyword>
<evidence type="ECO:0000259" key="8">
    <source>
        <dbReference type="Pfam" id="PF08669"/>
    </source>
</evidence>
<dbReference type="InterPro" id="IPR028896">
    <property type="entry name" value="GcvT/YgfZ/DmdA"/>
</dbReference>
<dbReference type="GO" id="GO:0019464">
    <property type="term" value="P:glycine decarboxylation via glycine cleavage system"/>
    <property type="evidence" value="ECO:0007669"/>
    <property type="project" value="UniProtKB-UniRule"/>
</dbReference>
<evidence type="ECO:0000256" key="5">
    <source>
        <dbReference type="HAMAP-Rule" id="MF_00259"/>
    </source>
</evidence>
<dbReference type="Pfam" id="PF08669">
    <property type="entry name" value="GCV_T_C"/>
    <property type="match status" value="1"/>
</dbReference>
<dbReference type="InterPro" id="IPR013977">
    <property type="entry name" value="GcvT_C"/>
</dbReference>
<protein>
    <recommendedName>
        <fullName evidence="5">Probable aminomethyltransferase</fullName>
        <ecNumber evidence="5">2.1.2.10</ecNumber>
    </recommendedName>
    <alternativeName>
        <fullName evidence="5">Glycine cleavage system T protein</fullName>
    </alternativeName>
</protein>
<feature type="domain" description="GCVT N-terminal" evidence="7">
    <location>
        <begin position="10"/>
        <end position="268"/>
    </location>
</feature>
<dbReference type="GO" id="GO:0008483">
    <property type="term" value="F:transaminase activity"/>
    <property type="evidence" value="ECO:0007669"/>
    <property type="project" value="UniProtKB-KW"/>
</dbReference>
<accession>A0AAJ4R9S9</accession>
<name>A0AAJ4R9S9_9EURY</name>
<organism evidence="9 10">
    <name type="scientific">Halosegnis longus</name>
    <dbReference type="NCBI Taxonomy" id="2216012"/>
    <lineage>
        <taxon>Archaea</taxon>
        <taxon>Methanobacteriati</taxon>
        <taxon>Methanobacteriota</taxon>
        <taxon>Stenosarchaea group</taxon>
        <taxon>Halobacteria</taxon>
        <taxon>Halobacteriales</taxon>
        <taxon>Natronomonadaceae</taxon>
        <taxon>Halosegnis</taxon>
    </lineage>
</organism>
<dbReference type="InterPro" id="IPR029043">
    <property type="entry name" value="GcvT/YgfZ_C"/>
</dbReference>
<feature type="binding site" evidence="6">
    <location>
        <position position="200"/>
    </location>
    <ligand>
        <name>substrate</name>
    </ligand>
</feature>
<sequence length="365" mass="39115">MPLRTPPLRAVHADRGAKFTEFGGWDMPVEFDGIQTEHAAVRSAAGLFDVSHMGQIEVSGPDATELMNRLVSNDVTALDAGDAQYAAITAEDGTMLDDTVVYLLPDGETYLFVPNAGGDDDIFDRWVGHRDRWNFDATVENATEEYAMFALQGPDAVAVADDLADAALDGLSRFTVTDATLAGAECLVARTGYTGEDGVELLASQTDAETVWNAIADTGEGTVQPCGLGARDTLRIEAGFLLAGQDFHPETNPRTPFEAGIDFAVDLDTEFVGRDALAEATDPDERFTGFTLTERGVPRHGYDIVNTDNHVVGTVTSGTMSPTLGEPLGMGYLPTEYAGPGTNLRVVVRGSQKDARVQQLPFYKP</sequence>
<evidence type="ECO:0000256" key="4">
    <source>
        <dbReference type="ARBA" id="ARBA00047665"/>
    </source>
</evidence>
<comment type="subunit">
    <text evidence="5">The glycine cleavage system is composed of four proteins: P, T, L and H.</text>
</comment>
<dbReference type="NCBIfam" id="TIGR00528">
    <property type="entry name" value="gcvT"/>
    <property type="match status" value="1"/>
</dbReference>
<dbReference type="AlphaFoldDB" id="A0AAJ4R9S9"/>
<dbReference type="EC" id="2.1.2.10" evidence="5"/>
<keyword evidence="3 5" id="KW-0808">Transferase</keyword>
<evidence type="ECO:0000256" key="1">
    <source>
        <dbReference type="ARBA" id="ARBA00008609"/>
    </source>
</evidence>
<evidence type="ECO:0000256" key="2">
    <source>
        <dbReference type="ARBA" id="ARBA00022576"/>
    </source>
</evidence>
<comment type="similarity">
    <text evidence="1 5">Belongs to the GcvT family.</text>
</comment>
<dbReference type="PANTHER" id="PTHR43757">
    <property type="entry name" value="AMINOMETHYLTRANSFERASE"/>
    <property type="match status" value="1"/>
</dbReference>
<reference evidence="9 10" key="1">
    <citation type="submission" date="2018-11" db="EMBL/GenBank/DDBJ databases">
        <title>Genome sequences of Natronomonas sp. CBA1133.</title>
        <authorList>
            <person name="Roh S.W."/>
            <person name="Cha I.-T."/>
        </authorList>
    </citation>
    <scope>NUCLEOTIDE SEQUENCE [LARGE SCALE GENOMIC DNA]</scope>
    <source>
        <strain evidence="9 10">CBA1133</strain>
    </source>
</reference>
<gene>
    <name evidence="5 9" type="primary">gcvT</name>
    <name evidence="9" type="ORF">Nmn1133_09085</name>
</gene>
<evidence type="ECO:0000313" key="9">
    <source>
        <dbReference type="EMBL" id="RNJ26816.1"/>
    </source>
</evidence>
<dbReference type="HAMAP" id="MF_00259">
    <property type="entry name" value="GcvT"/>
    <property type="match status" value="1"/>
</dbReference>
<evidence type="ECO:0000256" key="6">
    <source>
        <dbReference type="PIRSR" id="PIRSR006487-1"/>
    </source>
</evidence>
<evidence type="ECO:0000259" key="7">
    <source>
        <dbReference type="Pfam" id="PF01571"/>
    </source>
</evidence>
<comment type="catalytic activity">
    <reaction evidence="4 5">
        <text>N(6)-[(R)-S(8)-aminomethyldihydrolipoyl]-L-lysyl-[protein] + (6S)-5,6,7,8-tetrahydrofolate = N(6)-[(R)-dihydrolipoyl]-L-lysyl-[protein] + (6R)-5,10-methylene-5,6,7,8-tetrahydrofolate + NH4(+)</text>
        <dbReference type="Rhea" id="RHEA:16945"/>
        <dbReference type="Rhea" id="RHEA-COMP:10475"/>
        <dbReference type="Rhea" id="RHEA-COMP:10492"/>
        <dbReference type="ChEBI" id="CHEBI:15636"/>
        <dbReference type="ChEBI" id="CHEBI:28938"/>
        <dbReference type="ChEBI" id="CHEBI:57453"/>
        <dbReference type="ChEBI" id="CHEBI:83100"/>
        <dbReference type="ChEBI" id="CHEBI:83143"/>
        <dbReference type="EC" id="2.1.2.10"/>
    </reaction>
</comment>
<evidence type="ECO:0000313" key="10">
    <source>
        <dbReference type="Proteomes" id="UP000270581"/>
    </source>
</evidence>
<dbReference type="InterPro" id="IPR006223">
    <property type="entry name" value="GcvT"/>
</dbReference>
<dbReference type="RefSeq" id="WP_075936833.1">
    <property type="nucleotide sequence ID" value="NZ_BDJH01000002.1"/>
</dbReference>
<dbReference type="EMBL" id="RJJC01000001">
    <property type="protein sequence ID" value="RNJ26816.1"/>
    <property type="molecule type" value="Genomic_DNA"/>
</dbReference>
<proteinExistence type="inferred from homology"/>
<comment type="function">
    <text evidence="5">The glycine cleavage system catalyzes the degradation of glycine.</text>
</comment>
<dbReference type="NCBIfam" id="NF001567">
    <property type="entry name" value="PRK00389.1"/>
    <property type="match status" value="1"/>
</dbReference>
<comment type="caution">
    <text evidence="9">The sequence shown here is derived from an EMBL/GenBank/DDBJ whole genome shotgun (WGS) entry which is preliminary data.</text>
</comment>
<dbReference type="SUPFAM" id="SSF103025">
    <property type="entry name" value="Folate-binding domain"/>
    <property type="match status" value="1"/>
</dbReference>
<dbReference type="GO" id="GO:0005960">
    <property type="term" value="C:glycine cleavage complex"/>
    <property type="evidence" value="ECO:0007669"/>
    <property type="project" value="InterPro"/>
</dbReference>
<dbReference type="SUPFAM" id="SSF101790">
    <property type="entry name" value="Aminomethyltransferase beta-barrel domain"/>
    <property type="match status" value="1"/>
</dbReference>
<dbReference type="Proteomes" id="UP000270581">
    <property type="component" value="Unassembled WGS sequence"/>
</dbReference>
<keyword evidence="10" id="KW-1185">Reference proteome</keyword>
<dbReference type="InterPro" id="IPR006222">
    <property type="entry name" value="GCVT_N"/>
</dbReference>
<dbReference type="Pfam" id="PF01571">
    <property type="entry name" value="GCV_T"/>
    <property type="match status" value="1"/>
</dbReference>
<dbReference type="Gene3D" id="3.30.1360.120">
    <property type="entry name" value="Probable tRNA modification gtpase trme, domain 1"/>
    <property type="match status" value="1"/>
</dbReference>
<feature type="domain" description="Aminomethyltransferase C-terminal" evidence="8">
    <location>
        <begin position="286"/>
        <end position="364"/>
    </location>
</feature>
<dbReference type="InterPro" id="IPR022903">
    <property type="entry name" value="GcvT_bac"/>
</dbReference>
<dbReference type="PIRSF" id="PIRSF006487">
    <property type="entry name" value="GcvT"/>
    <property type="match status" value="1"/>
</dbReference>
<dbReference type="GO" id="GO:0004047">
    <property type="term" value="F:aminomethyltransferase activity"/>
    <property type="evidence" value="ECO:0007669"/>
    <property type="project" value="UniProtKB-UniRule"/>
</dbReference>
<dbReference type="PANTHER" id="PTHR43757:SF2">
    <property type="entry name" value="AMINOMETHYLTRANSFERASE, MITOCHONDRIAL"/>
    <property type="match status" value="1"/>
</dbReference>